<evidence type="ECO:0000313" key="2">
    <source>
        <dbReference type="Proteomes" id="UP001153332"/>
    </source>
</evidence>
<evidence type="ECO:0000313" key="1">
    <source>
        <dbReference type="EMBL" id="KAJ8124074.1"/>
    </source>
</evidence>
<accession>A0ACC2J9R1</accession>
<protein>
    <submittedName>
        <fullName evidence="1">Uncharacterized protein</fullName>
    </submittedName>
</protein>
<comment type="caution">
    <text evidence="1">The sequence shown here is derived from an EMBL/GenBank/DDBJ whole genome shotgun (WGS) entry which is preliminary data.</text>
</comment>
<proteinExistence type="predicted"/>
<keyword evidence="2" id="KW-1185">Reference proteome</keyword>
<sequence length="77" mass="8171">MPRTGGDDVLVPARPSDNANGLADLENQLTSTATDSDADDLRGDSQAQKRGLRDKGPAWAPQLNEVAADEEVKHATE</sequence>
<organism evidence="1 2">
    <name type="scientific">Lasiodiplodia mahajangana</name>
    <dbReference type="NCBI Taxonomy" id="1108764"/>
    <lineage>
        <taxon>Eukaryota</taxon>
        <taxon>Fungi</taxon>
        <taxon>Dikarya</taxon>
        <taxon>Ascomycota</taxon>
        <taxon>Pezizomycotina</taxon>
        <taxon>Dothideomycetes</taxon>
        <taxon>Dothideomycetes incertae sedis</taxon>
        <taxon>Botryosphaeriales</taxon>
        <taxon>Botryosphaeriaceae</taxon>
        <taxon>Lasiodiplodia</taxon>
    </lineage>
</organism>
<dbReference type="Proteomes" id="UP001153332">
    <property type="component" value="Unassembled WGS sequence"/>
</dbReference>
<dbReference type="EMBL" id="JAPUUL010003224">
    <property type="protein sequence ID" value="KAJ8124074.1"/>
    <property type="molecule type" value="Genomic_DNA"/>
</dbReference>
<gene>
    <name evidence="1" type="ORF">O1611_g9447</name>
</gene>
<name>A0ACC2J9R1_9PEZI</name>
<reference evidence="1" key="1">
    <citation type="submission" date="2022-12" db="EMBL/GenBank/DDBJ databases">
        <title>Genome Sequence of Lasiodiplodia mahajangana.</title>
        <authorList>
            <person name="Buettner E."/>
        </authorList>
    </citation>
    <scope>NUCLEOTIDE SEQUENCE</scope>
    <source>
        <strain evidence="1">VT137</strain>
    </source>
</reference>